<evidence type="ECO:0000256" key="1">
    <source>
        <dbReference type="ARBA" id="ARBA00005817"/>
    </source>
</evidence>
<dbReference type="InterPro" id="IPR001308">
    <property type="entry name" value="ETF_a/FixB"/>
</dbReference>
<dbReference type="EMBL" id="FRFE01000009">
    <property type="protein sequence ID" value="SHO48154.1"/>
    <property type="molecule type" value="Genomic_DNA"/>
</dbReference>
<feature type="domain" description="Electron transfer flavoprotein alpha/beta-subunit N-terminal" evidence="5">
    <location>
        <begin position="10"/>
        <end position="188"/>
    </location>
</feature>
<gene>
    <name evidence="6" type="ORF">SAMN02745220_02160</name>
</gene>
<dbReference type="PIRSF" id="PIRSF000089">
    <property type="entry name" value="Electra_flavoP_a"/>
    <property type="match status" value="1"/>
</dbReference>
<evidence type="ECO:0000256" key="2">
    <source>
        <dbReference type="ARBA" id="ARBA00022982"/>
    </source>
</evidence>
<dbReference type="InterPro" id="IPR014731">
    <property type="entry name" value="ETF_asu_C"/>
</dbReference>
<dbReference type="GO" id="GO:0009055">
    <property type="term" value="F:electron transfer activity"/>
    <property type="evidence" value="ECO:0007669"/>
    <property type="project" value="InterPro"/>
</dbReference>
<organism evidence="6 7">
    <name type="scientific">Desulfopila aestuarii DSM 18488</name>
    <dbReference type="NCBI Taxonomy" id="1121416"/>
    <lineage>
        <taxon>Bacteria</taxon>
        <taxon>Pseudomonadati</taxon>
        <taxon>Thermodesulfobacteriota</taxon>
        <taxon>Desulfobulbia</taxon>
        <taxon>Desulfobulbales</taxon>
        <taxon>Desulfocapsaceae</taxon>
        <taxon>Desulfopila</taxon>
    </lineage>
</organism>
<dbReference type="SUPFAM" id="SSF52402">
    <property type="entry name" value="Adenine nucleotide alpha hydrolases-like"/>
    <property type="match status" value="1"/>
</dbReference>
<reference evidence="6 7" key="1">
    <citation type="submission" date="2016-12" db="EMBL/GenBank/DDBJ databases">
        <authorList>
            <person name="Song W.-J."/>
            <person name="Kurnit D.M."/>
        </authorList>
    </citation>
    <scope>NUCLEOTIDE SEQUENCE [LARGE SCALE GENOMIC DNA]</scope>
    <source>
        <strain evidence="6 7">DSM 18488</strain>
    </source>
</reference>
<dbReference type="SUPFAM" id="SSF52467">
    <property type="entry name" value="DHS-like NAD/FAD-binding domain"/>
    <property type="match status" value="1"/>
</dbReference>
<dbReference type="Gene3D" id="3.40.50.1220">
    <property type="entry name" value="TPP-binding domain"/>
    <property type="match status" value="1"/>
</dbReference>
<dbReference type="STRING" id="1121416.SAMN02745220_02160"/>
<protein>
    <submittedName>
        <fullName evidence="6">Electron transfer flavoprotein alpha subunit apoprotein</fullName>
    </submittedName>
</protein>
<dbReference type="GO" id="GO:0033539">
    <property type="term" value="P:fatty acid beta-oxidation using acyl-CoA dehydrogenase"/>
    <property type="evidence" value="ECO:0007669"/>
    <property type="project" value="TreeGrafter"/>
</dbReference>
<feature type="binding site" evidence="3">
    <location>
        <begin position="279"/>
        <end position="286"/>
    </location>
    <ligand>
        <name>FAD</name>
        <dbReference type="ChEBI" id="CHEBI:57692"/>
    </ligand>
</feature>
<sequence length="330" mass="35587">MKTDIREKILVIAEPVDGKMPAFLFELVAAAERIRELFGKTEMDIAVLVPGLSPLTLAQEVNDRTGVVTLAVRWPCEVTPESLQQGLVHLVKEISPAFVILPQTTMGREVAPYLGAKLNGCTLSGVTDIQRHENRLVFYRLVMDNTRLLPLYPAQHGLCVLTLPPGTFASRKMESVSGQGSIVEMELPPSCLKPAIKRLSMTRQSMGNGEIQGAKIVVGAGRGIGKKENLKKIESFTARFAGACMGASRPLVDMGWVPYGRQVGITGATISPDLYIACGISGSSQHLAGMSGSKWVVSINKNPDAPICRHADLSIVADLNTFIEAFMESG</sequence>
<name>A0A1M7Y6C8_9BACT</name>
<feature type="binding site" evidence="3">
    <location>
        <begin position="248"/>
        <end position="249"/>
    </location>
    <ligand>
        <name>FAD</name>
        <dbReference type="ChEBI" id="CHEBI:57692"/>
    </ligand>
</feature>
<dbReference type="Pfam" id="PF00766">
    <property type="entry name" value="ETF_alpha"/>
    <property type="match status" value="1"/>
</dbReference>
<comment type="similarity">
    <text evidence="1">Belongs to the ETF alpha-subunit/FixB family.</text>
</comment>
<dbReference type="InterPro" id="IPR014730">
    <property type="entry name" value="ETF_a/b_N"/>
</dbReference>
<dbReference type="PANTHER" id="PTHR43153">
    <property type="entry name" value="ELECTRON TRANSFER FLAVOPROTEIN ALPHA"/>
    <property type="match status" value="1"/>
</dbReference>
<dbReference type="RefSeq" id="WP_073613462.1">
    <property type="nucleotide sequence ID" value="NZ_FRFE01000009.1"/>
</dbReference>
<accession>A0A1M7Y6C8</accession>
<evidence type="ECO:0000313" key="7">
    <source>
        <dbReference type="Proteomes" id="UP000184603"/>
    </source>
</evidence>
<evidence type="ECO:0000313" key="6">
    <source>
        <dbReference type="EMBL" id="SHO48154.1"/>
    </source>
</evidence>
<evidence type="ECO:0000259" key="5">
    <source>
        <dbReference type="Pfam" id="PF01012"/>
    </source>
</evidence>
<keyword evidence="2" id="KW-0813">Transport</keyword>
<dbReference type="AlphaFoldDB" id="A0A1M7Y6C8"/>
<dbReference type="InterPro" id="IPR014729">
    <property type="entry name" value="Rossmann-like_a/b/a_fold"/>
</dbReference>
<dbReference type="Gene3D" id="3.40.50.620">
    <property type="entry name" value="HUPs"/>
    <property type="match status" value="1"/>
</dbReference>
<dbReference type="Pfam" id="PF01012">
    <property type="entry name" value="ETF"/>
    <property type="match status" value="1"/>
</dbReference>
<feature type="binding site" evidence="3">
    <location>
        <begin position="262"/>
        <end position="266"/>
    </location>
    <ligand>
        <name>FAD</name>
        <dbReference type="ChEBI" id="CHEBI:57692"/>
    </ligand>
</feature>
<dbReference type="OrthoDB" id="9770286at2"/>
<dbReference type="PANTHER" id="PTHR43153:SF1">
    <property type="entry name" value="ELECTRON TRANSFER FLAVOPROTEIN SUBUNIT ALPHA, MITOCHONDRIAL"/>
    <property type="match status" value="1"/>
</dbReference>
<proteinExistence type="inferred from homology"/>
<feature type="domain" description="Electron transfer flavoprotein alpha subunit C-terminal" evidence="4">
    <location>
        <begin position="211"/>
        <end position="291"/>
    </location>
</feature>
<keyword evidence="2" id="KW-0249">Electron transport</keyword>
<dbReference type="InterPro" id="IPR029035">
    <property type="entry name" value="DHS-like_NAD/FAD-binding_dom"/>
</dbReference>
<evidence type="ECO:0000256" key="3">
    <source>
        <dbReference type="PIRSR" id="PIRSR000089-1"/>
    </source>
</evidence>
<comment type="cofactor">
    <cofactor evidence="3">
        <name>FAD</name>
        <dbReference type="ChEBI" id="CHEBI:57692"/>
    </cofactor>
    <text evidence="3">Binds 1 FAD per dimer.</text>
</comment>
<keyword evidence="7" id="KW-1185">Reference proteome</keyword>
<evidence type="ECO:0000259" key="4">
    <source>
        <dbReference type="Pfam" id="PF00766"/>
    </source>
</evidence>
<dbReference type="GO" id="GO:0050660">
    <property type="term" value="F:flavin adenine dinucleotide binding"/>
    <property type="evidence" value="ECO:0007669"/>
    <property type="project" value="InterPro"/>
</dbReference>
<feature type="binding site" evidence="3">
    <location>
        <position position="222"/>
    </location>
    <ligand>
        <name>FAD</name>
        <dbReference type="ChEBI" id="CHEBI:57692"/>
    </ligand>
</feature>
<keyword evidence="3" id="KW-0274">FAD</keyword>
<keyword evidence="3" id="KW-0285">Flavoprotein</keyword>
<dbReference type="Proteomes" id="UP000184603">
    <property type="component" value="Unassembled WGS sequence"/>
</dbReference>
<feature type="binding site" evidence="3">
    <location>
        <position position="300"/>
    </location>
    <ligand>
        <name>FAD</name>
        <dbReference type="ChEBI" id="CHEBI:57692"/>
    </ligand>
</feature>